<feature type="non-terminal residue" evidence="2">
    <location>
        <position position="1"/>
    </location>
</feature>
<dbReference type="SMART" id="SM00740">
    <property type="entry name" value="PASTA"/>
    <property type="match status" value="3"/>
</dbReference>
<evidence type="ECO:0000259" key="1">
    <source>
        <dbReference type="PROSITE" id="PS51178"/>
    </source>
</evidence>
<dbReference type="AlphaFoldDB" id="A0A933GKD1"/>
<dbReference type="Pfam" id="PF03793">
    <property type="entry name" value="PASTA"/>
    <property type="match status" value="3"/>
</dbReference>
<dbReference type="Gene3D" id="3.30.10.20">
    <property type="match status" value="3"/>
</dbReference>
<feature type="domain" description="PASTA" evidence="1">
    <location>
        <begin position="11"/>
        <end position="77"/>
    </location>
</feature>
<dbReference type="SUPFAM" id="SSF54184">
    <property type="entry name" value="Penicillin-binding protein 2x (pbp-2x), c-terminal domain"/>
    <property type="match status" value="1"/>
</dbReference>
<evidence type="ECO:0000313" key="3">
    <source>
        <dbReference type="Proteomes" id="UP000772181"/>
    </source>
</evidence>
<dbReference type="Proteomes" id="UP000772181">
    <property type="component" value="Unassembled WGS sequence"/>
</dbReference>
<evidence type="ECO:0000313" key="2">
    <source>
        <dbReference type="EMBL" id="MBI4595443.1"/>
    </source>
</evidence>
<dbReference type="EMBL" id="JACQWF010000160">
    <property type="protein sequence ID" value="MBI4595443.1"/>
    <property type="molecule type" value="Genomic_DNA"/>
</dbReference>
<proteinExistence type="predicted"/>
<gene>
    <name evidence="2" type="ORF">HY730_03590</name>
</gene>
<feature type="domain" description="PASTA" evidence="1">
    <location>
        <begin position="80"/>
        <end position="145"/>
    </location>
</feature>
<sequence length="294" mass="32089">ALTAMKYSLKGEEITVPNLIGKDLGVAFNTSSMSGLNLKVERSEPNTAISKNHIISQDPLPGKAVKRGRIIGVVVSQGFKESAVPNMTGQNLKTAEEKLKEEGLNTGEIIGVHKEGTPEGTIIAQSPLGMAMVEQGRKVDLLVSLGPPTKIYLMPDLTGMRYEEVQKLIKNYGLKMGQVIQREVDNREPNSVINQEPKPGSRVEEGQEISLTVVQASSQVRGGSSSTFALLLYQVPFGMPSNQLVVRVQNRLGEKEIFNDQKRAGETIRLMIAVEGETVASIYLNGTLVQERKY</sequence>
<protein>
    <submittedName>
        <fullName evidence="2">PASTA domain-containing protein</fullName>
    </submittedName>
</protein>
<dbReference type="InterPro" id="IPR005543">
    <property type="entry name" value="PASTA_dom"/>
</dbReference>
<organism evidence="2 3">
    <name type="scientific">Tectimicrobiota bacterium</name>
    <dbReference type="NCBI Taxonomy" id="2528274"/>
    <lineage>
        <taxon>Bacteria</taxon>
        <taxon>Pseudomonadati</taxon>
        <taxon>Nitrospinota/Tectimicrobiota group</taxon>
        <taxon>Candidatus Tectimicrobiota</taxon>
    </lineage>
</organism>
<reference evidence="2" key="1">
    <citation type="submission" date="2020-07" db="EMBL/GenBank/DDBJ databases">
        <title>Huge and variable diversity of episymbiotic CPR bacteria and DPANN archaea in groundwater ecosystems.</title>
        <authorList>
            <person name="He C.Y."/>
            <person name="Keren R."/>
            <person name="Whittaker M."/>
            <person name="Farag I.F."/>
            <person name="Doudna J."/>
            <person name="Cate J.H.D."/>
            <person name="Banfield J.F."/>
        </authorList>
    </citation>
    <scope>NUCLEOTIDE SEQUENCE</scope>
    <source>
        <strain evidence="2">NC_groundwater_1482_Ag_S-0.65um_47_24</strain>
    </source>
</reference>
<dbReference type="PROSITE" id="PS51178">
    <property type="entry name" value="PASTA"/>
    <property type="match status" value="3"/>
</dbReference>
<name>A0A933GKD1_UNCTE</name>
<comment type="caution">
    <text evidence="2">The sequence shown here is derived from an EMBL/GenBank/DDBJ whole genome shotgun (WGS) entry which is preliminary data.</text>
</comment>
<dbReference type="CDD" id="cd06577">
    <property type="entry name" value="PASTA_pknB"/>
    <property type="match status" value="3"/>
</dbReference>
<accession>A0A933GKD1</accession>
<feature type="domain" description="PASTA" evidence="1">
    <location>
        <begin position="146"/>
        <end position="215"/>
    </location>
</feature>